<feature type="domain" description="Response regulatory" evidence="8">
    <location>
        <begin position="18"/>
        <end position="137"/>
    </location>
</feature>
<dbReference type="PRINTS" id="PR01590">
    <property type="entry name" value="HTHFIS"/>
</dbReference>
<dbReference type="PROSITE" id="PS50110">
    <property type="entry name" value="RESPONSE_REGULATORY"/>
    <property type="match status" value="1"/>
</dbReference>
<dbReference type="SUPFAM" id="SSF52540">
    <property type="entry name" value="P-loop containing nucleoside triphosphate hydrolases"/>
    <property type="match status" value="1"/>
</dbReference>
<dbReference type="InterPro" id="IPR011006">
    <property type="entry name" value="CheY-like_superfamily"/>
</dbReference>
<dbReference type="InterPro" id="IPR025943">
    <property type="entry name" value="Sigma_54_int_dom_ATP-bd_2"/>
</dbReference>
<dbReference type="Pfam" id="PF25601">
    <property type="entry name" value="AAA_lid_14"/>
    <property type="match status" value="1"/>
</dbReference>
<dbReference type="PROSITE" id="PS00688">
    <property type="entry name" value="SIGMA54_INTERACT_3"/>
    <property type="match status" value="1"/>
</dbReference>
<dbReference type="PANTHER" id="PTHR32071">
    <property type="entry name" value="TRANSCRIPTIONAL REGULATORY PROTEIN"/>
    <property type="match status" value="1"/>
</dbReference>
<evidence type="ECO:0000256" key="5">
    <source>
        <dbReference type="ARBA" id="ARBA00023163"/>
    </source>
</evidence>
<dbReference type="InterPro" id="IPR001789">
    <property type="entry name" value="Sig_transdc_resp-reg_receiver"/>
</dbReference>
<dbReference type="CDD" id="cd00009">
    <property type="entry name" value="AAA"/>
    <property type="match status" value="1"/>
</dbReference>
<dbReference type="GO" id="GO:0000160">
    <property type="term" value="P:phosphorelay signal transduction system"/>
    <property type="evidence" value="ECO:0007669"/>
    <property type="project" value="InterPro"/>
</dbReference>
<dbReference type="Gene3D" id="3.40.50.2300">
    <property type="match status" value="1"/>
</dbReference>
<keyword evidence="2" id="KW-0067">ATP-binding</keyword>
<dbReference type="STRING" id="34103.SAMN05421778_10958"/>
<accession>A0A059KRC6</accession>
<dbReference type="EMBL" id="AZRA01000019">
    <property type="protein sequence ID" value="KDB53658.1"/>
    <property type="molecule type" value="Genomic_DNA"/>
</dbReference>
<dbReference type="InterPro" id="IPR002197">
    <property type="entry name" value="HTH_Fis"/>
</dbReference>
<evidence type="ECO:0000259" key="7">
    <source>
        <dbReference type="PROSITE" id="PS50045"/>
    </source>
</evidence>
<dbReference type="SUPFAM" id="SSF52172">
    <property type="entry name" value="CheY-like"/>
    <property type="match status" value="1"/>
</dbReference>
<evidence type="ECO:0000256" key="3">
    <source>
        <dbReference type="ARBA" id="ARBA00023015"/>
    </source>
</evidence>
<evidence type="ECO:0000256" key="2">
    <source>
        <dbReference type="ARBA" id="ARBA00022840"/>
    </source>
</evidence>
<dbReference type="PROSITE" id="PS00676">
    <property type="entry name" value="SIGMA54_INTERACT_2"/>
    <property type="match status" value="1"/>
</dbReference>
<dbReference type="Gene3D" id="1.10.8.60">
    <property type="match status" value="1"/>
</dbReference>
<evidence type="ECO:0000256" key="4">
    <source>
        <dbReference type="ARBA" id="ARBA00023125"/>
    </source>
</evidence>
<dbReference type="Pfam" id="PF00072">
    <property type="entry name" value="Response_reg"/>
    <property type="match status" value="1"/>
</dbReference>
<name>A0A059KRC6_9BURK</name>
<sequence>MNPMSLPPLSSTAGGSLQVLLIEDDAVLRRVCVQALDLADLPVVAVGSAEEGLARLAAPLPDGLAWGAVVSDVCLPGLDGRVLLQRLPRQGLSLPVILVTGHGDIAMAVEAMRDGAYDFIEKPFGGDRLVESVRRALDRQRLSLENQDLRARLERLAAGGQGSGRLLGDAPAMRTLRRHIEALAPLDVEVLIQGETGSGKEEVARALHEASGRRGEFVALNCAALPESVFESEVFGHESGAFTGAGRRRIGRIEHAQGGTLFLDEIESMPLSLQVKLLRVLQQGTLERLGSNQIIAVDCRLLAATKVDLLALSETGAFRADLYYRLHVAPLQVPPLRQRREDVPLLLAHFLAEAAARYRRQAPVLSPAQLARWLAHDWPGNVRELKNVAHRLCLGLDEPGETLSEPGGLVHTLDQVERLLIEEALAVCEGQVSRAAERLQLPRKTLYDKLARLGLGPHRAGER</sequence>
<dbReference type="InterPro" id="IPR025662">
    <property type="entry name" value="Sigma_54_int_dom_ATP-bd_1"/>
</dbReference>
<reference evidence="9 10" key="1">
    <citation type="journal article" date="2014" name="FEMS Microbiol. Ecol.">
        <title>Sphaerotilus natans encrusted with nanoball-shaped Fe(III) oxide minerals formed by nitrate-reducing mixotrophic Fe(II) oxidation.</title>
        <authorList>
            <person name="Park S."/>
            <person name="Kim D.H."/>
            <person name="Lee J.H."/>
            <person name="Hur H.G."/>
        </authorList>
    </citation>
    <scope>NUCLEOTIDE SEQUENCE [LARGE SCALE GENOMIC DNA]</scope>
    <source>
        <strain evidence="9 10">DSM 6575</strain>
    </source>
</reference>
<organism evidence="9 10">
    <name type="scientific">Sphaerotilus natans subsp. natans DSM 6575</name>
    <dbReference type="NCBI Taxonomy" id="1286631"/>
    <lineage>
        <taxon>Bacteria</taxon>
        <taxon>Pseudomonadati</taxon>
        <taxon>Pseudomonadota</taxon>
        <taxon>Betaproteobacteria</taxon>
        <taxon>Burkholderiales</taxon>
        <taxon>Sphaerotilaceae</taxon>
        <taxon>Sphaerotilus</taxon>
    </lineage>
</organism>
<evidence type="ECO:0000313" key="10">
    <source>
        <dbReference type="Proteomes" id="UP000026714"/>
    </source>
</evidence>
<dbReference type="GO" id="GO:0043565">
    <property type="term" value="F:sequence-specific DNA binding"/>
    <property type="evidence" value="ECO:0007669"/>
    <property type="project" value="InterPro"/>
</dbReference>
<dbReference type="SMART" id="SM00382">
    <property type="entry name" value="AAA"/>
    <property type="match status" value="1"/>
</dbReference>
<dbReference type="InterPro" id="IPR025944">
    <property type="entry name" value="Sigma_54_int_dom_CS"/>
</dbReference>
<keyword evidence="4" id="KW-0238">DNA-binding</keyword>
<dbReference type="InterPro" id="IPR058031">
    <property type="entry name" value="AAA_lid_NorR"/>
</dbReference>
<keyword evidence="10" id="KW-1185">Reference proteome</keyword>
<dbReference type="InterPro" id="IPR009057">
    <property type="entry name" value="Homeodomain-like_sf"/>
</dbReference>
<dbReference type="Gene3D" id="3.40.50.300">
    <property type="entry name" value="P-loop containing nucleotide triphosphate hydrolases"/>
    <property type="match status" value="1"/>
</dbReference>
<dbReference type="InterPro" id="IPR003593">
    <property type="entry name" value="AAA+_ATPase"/>
</dbReference>
<dbReference type="SMART" id="SM00448">
    <property type="entry name" value="REC"/>
    <property type="match status" value="1"/>
</dbReference>
<dbReference type="Pfam" id="PF00158">
    <property type="entry name" value="Sigma54_activat"/>
    <property type="match status" value="1"/>
</dbReference>
<feature type="modified residue" description="4-aspartylphosphate" evidence="6">
    <location>
        <position position="72"/>
    </location>
</feature>
<evidence type="ECO:0000256" key="1">
    <source>
        <dbReference type="ARBA" id="ARBA00022741"/>
    </source>
</evidence>
<feature type="domain" description="Sigma-54 factor interaction" evidence="7">
    <location>
        <begin position="166"/>
        <end position="394"/>
    </location>
</feature>
<proteinExistence type="predicted"/>
<dbReference type="eggNOG" id="COG2204">
    <property type="taxonomic scope" value="Bacteria"/>
</dbReference>
<keyword evidence="1" id="KW-0547">Nucleotide-binding</keyword>
<dbReference type="SUPFAM" id="SSF46689">
    <property type="entry name" value="Homeodomain-like"/>
    <property type="match status" value="1"/>
</dbReference>
<keyword evidence="3" id="KW-0805">Transcription regulation</keyword>
<dbReference type="PANTHER" id="PTHR32071:SF57">
    <property type="entry name" value="C4-DICARBOXYLATE TRANSPORT TRANSCRIPTIONAL REGULATORY PROTEIN DCTD"/>
    <property type="match status" value="1"/>
</dbReference>
<dbReference type="GO" id="GO:0005524">
    <property type="term" value="F:ATP binding"/>
    <property type="evidence" value="ECO:0007669"/>
    <property type="project" value="UniProtKB-KW"/>
</dbReference>
<keyword evidence="5" id="KW-0804">Transcription</keyword>
<evidence type="ECO:0000256" key="6">
    <source>
        <dbReference type="PROSITE-ProRule" id="PRU00169"/>
    </source>
</evidence>
<dbReference type="Gene3D" id="1.10.10.60">
    <property type="entry name" value="Homeodomain-like"/>
    <property type="match status" value="1"/>
</dbReference>
<gene>
    <name evidence="9" type="ORF">X805_07400</name>
</gene>
<dbReference type="PROSITE" id="PS00675">
    <property type="entry name" value="SIGMA54_INTERACT_1"/>
    <property type="match status" value="1"/>
</dbReference>
<dbReference type="Pfam" id="PF02954">
    <property type="entry name" value="HTH_8"/>
    <property type="match status" value="1"/>
</dbReference>
<dbReference type="InterPro" id="IPR027417">
    <property type="entry name" value="P-loop_NTPase"/>
</dbReference>
<evidence type="ECO:0000259" key="8">
    <source>
        <dbReference type="PROSITE" id="PS50110"/>
    </source>
</evidence>
<dbReference type="Proteomes" id="UP000026714">
    <property type="component" value="Unassembled WGS sequence"/>
</dbReference>
<comment type="caution">
    <text evidence="9">The sequence shown here is derived from an EMBL/GenBank/DDBJ whole genome shotgun (WGS) entry which is preliminary data.</text>
</comment>
<dbReference type="InterPro" id="IPR002078">
    <property type="entry name" value="Sigma_54_int"/>
</dbReference>
<dbReference type="AlphaFoldDB" id="A0A059KRC6"/>
<dbReference type="FunFam" id="3.40.50.300:FF:000006">
    <property type="entry name" value="DNA-binding transcriptional regulator NtrC"/>
    <property type="match status" value="1"/>
</dbReference>
<protein>
    <submittedName>
        <fullName evidence="9">Fis family transcriptional regulator</fullName>
    </submittedName>
</protein>
<dbReference type="GO" id="GO:0006355">
    <property type="term" value="P:regulation of DNA-templated transcription"/>
    <property type="evidence" value="ECO:0007669"/>
    <property type="project" value="InterPro"/>
</dbReference>
<dbReference type="PATRIC" id="fig|1286631.3.peg.729"/>
<evidence type="ECO:0000313" key="9">
    <source>
        <dbReference type="EMBL" id="KDB53658.1"/>
    </source>
</evidence>
<dbReference type="PROSITE" id="PS50045">
    <property type="entry name" value="SIGMA54_INTERACT_4"/>
    <property type="match status" value="1"/>
</dbReference>
<keyword evidence="6" id="KW-0597">Phosphoprotein</keyword>